<dbReference type="SUPFAM" id="SSF50494">
    <property type="entry name" value="Trypsin-like serine proteases"/>
    <property type="match status" value="1"/>
</dbReference>
<dbReference type="Pfam" id="PF13365">
    <property type="entry name" value="Trypsin_2"/>
    <property type="match status" value="1"/>
</dbReference>
<sequence length="398" mass="43857">MKSYCRVLALLLLCVSCKEKKVKTELPVLSSSDLFEKFRKQVVLIKNKSYFKATFDNGTAMYFTYIHDGGYSDITSDEEEAKNNAEACSGTGFFIGTQGQIATNFHVVSGLHQTPDKVNFQQRVMEALHVSRDGLVGDISWTAHRLKYNHPEDSAYVQALPQGFMNPKDEKLVAATEGGPQDGEEAEAETATDTTVTGFHDRIDSLLEANKLVEELATQAFQVEIVTTELSVQLDASTKDATVYPCHILSLSQQRKIDLAIIQMDSGKTPAGVGAITDLMKDNDADHYGSTLKDNDVLKVTTPLYLIGFNYGEEIANTSDGIKVQLSKGEVTQESDQFRVLYSVPMLPGSSGSPVFNKKGQIVAINYCGFTSKDNFNYGILSNHLRYMIEHEAVTTLP</sequence>
<name>A0A917IPY4_9BACT</name>
<keyword evidence="2" id="KW-1185">Reference proteome</keyword>
<evidence type="ECO:0000313" key="2">
    <source>
        <dbReference type="Proteomes" id="UP000627292"/>
    </source>
</evidence>
<accession>A0A917IPY4</accession>
<dbReference type="InterPro" id="IPR043504">
    <property type="entry name" value="Peptidase_S1_PA_chymotrypsin"/>
</dbReference>
<dbReference type="RefSeq" id="WP_188950809.1">
    <property type="nucleotide sequence ID" value="NZ_BMIB01000001.1"/>
</dbReference>
<dbReference type="Proteomes" id="UP000627292">
    <property type="component" value="Unassembled WGS sequence"/>
</dbReference>
<protein>
    <recommendedName>
        <fullName evidence="3">Trypsin-like peptidase domain-containing protein</fullName>
    </recommendedName>
</protein>
<comment type="caution">
    <text evidence="1">The sequence shown here is derived from an EMBL/GenBank/DDBJ whole genome shotgun (WGS) entry which is preliminary data.</text>
</comment>
<organism evidence="1 2">
    <name type="scientific">Filimonas zeae</name>
    <dbReference type="NCBI Taxonomy" id="1737353"/>
    <lineage>
        <taxon>Bacteria</taxon>
        <taxon>Pseudomonadati</taxon>
        <taxon>Bacteroidota</taxon>
        <taxon>Chitinophagia</taxon>
        <taxon>Chitinophagales</taxon>
        <taxon>Chitinophagaceae</taxon>
        <taxon>Filimonas</taxon>
    </lineage>
</organism>
<dbReference type="PANTHER" id="PTHR43019:SF23">
    <property type="entry name" value="PROTEASE DO-LIKE 5, CHLOROPLASTIC"/>
    <property type="match status" value="1"/>
</dbReference>
<dbReference type="PANTHER" id="PTHR43019">
    <property type="entry name" value="SERINE ENDOPROTEASE DEGS"/>
    <property type="match status" value="1"/>
</dbReference>
<dbReference type="Gene3D" id="2.40.10.10">
    <property type="entry name" value="Trypsin-like serine proteases"/>
    <property type="match status" value="2"/>
</dbReference>
<evidence type="ECO:0000313" key="1">
    <source>
        <dbReference type="EMBL" id="GGH60933.1"/>
    </source>
</evidence>
<dbReference type="AlphaFoldDB" id="A0A917IPY4"/>
<evidence type="ECO:0008006" key="3">
    <source>
        <dbReference type="Google" id="ProtNLM"/>
    </source>
</evidence>
<reference evidence="1" key="2">
    <citation type="submission" date="2020-09" db="EMBL/GenBank/DDBJ databases">
        <authorList>
            <person name="Sun Q."/>
            <person name="Zhou Y."/>
        </authorList>
    </citation>
    <scope>NUCLEOTIDE SEQUENCE</scope>
    <source>
        <strain evidence="1">CGMCC 1.15290</strain>
    </source>
</reference>
<dbReference type="InterPro" id="IPR009003">
    <property type="entry name" value="Peptidase_S1_PA"/>
</dbReference>
<dbReference type="EMBL" id="BMIB01000001">
    <property type="protein sequence ID" value="GGH60933.1"/>
    <property type="molecule type" value="Genomic_DNA"/>
</dbReference>
<gene>
    <name evidence="1" type="ORF">GCM10011379_09350</name>
</gene>
<reference evidence="1" key="1">
    <citation type="journal article" date="2014" name="Int. J. Syst. Evol. Microbiol.">
        <title>Complete genome sequence of Corynebacterium casei LMG S-19264T (=DSM 44701T), isolated from a smear-ripened cheese.</title>
        <authorList>
            <consortium name="US DOE Joint Genome Institute (JGI-PGF)"/>
            <person name="Walter F."/>
            <person name="Albersmeier A."/>
            <person name="Kalinowski J."/>
            <person name="Ruckert C."/>
        </authorList>
    </citation>
    <scope>NUCLEOTIDE SEQUENCE</scope>
    <source>
        <strain evidence="1">CGMCC 1.15290</strain>
    </source>
</reference>
<proteinExistence type="predicted"/>